<keyword evidence="2" id="KW-0853">WD repeat</keyword>
<reference evidence="3 4" key="1">
    <citation type="submission" date="2024-09" db="EMBL/GenBank/DDBJ databases">
        <title>Chromosome-scale assembly of Riccia fluitans.</title>
        <authorList>
            <person name="Paukszto L."/>
            <person name="Sawicki J."/>
            <person name="Karawczyk K."/>
            <person name="Piernik-Szablinska J."/>
            <person name="Szczecinska M."/>
            <person name="Mazdziarz M."/>
        </authorList>
    </citation>
    <scope>NUCLEOTIDE SEQUENCE [LARGE SCALE GENOMIC DNA]</scope>
    <source>
        <strain evidence="3">Rf_01</strain>
        <tissue evidence="3">Aerial parts of the thallus</tissue>
    </source>
</reference>
<dbReference type="SUPFAM" id="SSF50978">
    <property type="entry name" value="WD40 repeat-like"/>
    <property type="match status" value="1"/>
</dbReference>
<sequence length="320" mass="34652">MFTSNQKKGLLAAGGSQGRLAVFSVSDGDAAASSSEASASKTPLLSWTLDSSWISQVIFLSNQFQEHRTLLLSSSNDGRVVLWDINKQRVRSGTRGLSPLTREEIPVVVCETSTLHTSGIFGMHETGGKIASSSEGGVAISIIKETGIVMERSITGHHTGVIRSVRFREQNILADCGVDTVIGILDLRASDPCSLKIQTMHKTGISMIEWSPVCVDTSLVLSASNDPQLYLHDIRYPAKAMLQFQGHVHPRRVKCYSIYRPAFVAGGDSVTTGGALKKLHVGYDPNILLWNNFIPKNGGVWAGSRGITKLHALWHERGSA</sequence>
<accession>A0ABD1XVM4</accession>
<evidence type="ECO:0000313" key="3">
    <source>
        <dbReference type="EMBL" id="KAL2611951.1"/>
    </source>
</evidence>
<evidence type="ECO:0000313" key="4">
    <source>
        <dbReference type="Proteomes" id="UP001605036"/>
    </source>
</evidence>
<comment type="caution">
    <text evidence="3">The sequence shown here is derived from an EMBL/GenBank/DDBJ whole genome shotgun (WGS) entry which is preliminary data.</text>
</comment>
<dbReference type="InterPro" id="IPR001680">
    <property type="entry name" value="WD40_rpt"/>
</dbReference>
<organism evidence="3 4">
    <name type="scientific">Riccia fluitans</name>
    <dbReference type="NCBI Taxonomy" id="41844"/>
    <lineage>
        <taxon>Eukaryota</taxon>
        <taxon>Viridiplantae</taxon>
        <taxon>Streptophyta</taxon>
        <taxon>Embryophyta</taxon>
        <taxon>Marchantiophyta</taxon>
        <taxon>Marchantiopsida</taxon>
        <taxon>Marchantiidae</taxon>
        <taxon>Marchantiales</taxon>
        <taxon>Ricciaceae</taxon>
        <taxon>Riccia</taxon>
    </lineage>
</organism>
<dbReference type="Proteomes" id="UP001605036">
    <property type="component" value="Unassembled WGS sequence"/>
</dbReference>
<keyword evidence="4" id="KW-1185">Reference proteome</keyword>
<evidence type="ECO:0000256" key="2">
    <source>
        <dbReference type="PROSITE-ProRule" id="PRU00221"/>
    </source>
</evidence>
<dbReference type="PANTHER" id="PTHR14773:SF2">
    <property type="entry name" value="(WILD MALAYSIAN BANANA) HYPOTHETICAL PROTEIN"/>
    <property type="match status" value="1"/>
</dbReference>
<dbReference type="PROSITE" id="PS50082">
    <property type="entry name" value="WD_REPEATS_2"/>
    <property type="match status" value="1"/>
</dbReference>
<dbReference type="InterPro" id="IPR050853">
    <property type="entry name" value="WD_repeat_DNA-damage-binding"/>
</dbReference>
<protein>
    <submittedName>
        <fullName evidence="3">Uncharacterized protein</fullName>
    </submittedName>
</protein>
<feature type="repeat" description="WD" evidence="2">
    <location>
        <begin position="64"/>
        <end position="93"/>
    </location>
</feature>
<evidence type="ECO:0000256" key="1">
    <source>
        <dbReference type="ARBA" id="ARBA00005434"/>
    </source>
</evidence>
<dbReference type="Gene3D" id="2.130.10.10">
    <property type="entry name" value="YVTN repeat-like/Quinoprotein amine dehydrogenase"/>
    <property type="match status" value="2"/>
</dbReference>
<gene>
    <name evidence="3" type="ORF">R1flu_023643</name>
</gene>
<dbReference type="InterPro" id="IPR036322">
    <property type="entry name" value="WD40_repeat_dom_sf"/>
</dbReference>
<dbReference type="EMBL" id="JBHFFA010000007">
    <property type="protein sequence ID" value="KAL2611951.1"/>
    <property type="molecule type" value="Genomic_DNA"/>
</dbReference>
<dbReference type="PANTHER" id="PTHR14773">
    <property type="entry name" value="WD REPEAT-CONTAINING PROTEIN 76"/>
    <property type="match status" value="1"/>
</dbReference>
<dbReference type="InterPro" id="IPR015943">
    <property type="entry name" value="WD40/YVTN_repeat-like_dom_sf"/>
</dbReference>
<proteinExistence type="inferred from homology"/>
<dbReference type="AlphaFoldDB" id="A0ABD1XVM4"/>
<dbReference type="SMART" id="SM00320">
    <property type="entry name" value="WD40"/>
    <property type="match status" value="3"/>
</dbReference>
<name>A0ABD1XVM4_9MARC</name>
<comment type="similarity">
    <text evidence="1">Belongs to the WD repeat DDB2/WDR76 family.</text>
</comment>